<protein>
    <submittedName>
        <fullName evidence="2">Uncharacterized protein</fullName>
    </submittedName>
</protein>
<feature type="chain" id="PRO_5003408100" evidence="1">
    <location>
        <begin position="17"/>
        <end position="83"/>
    </location>
</feature>
<proteinExistence type="predicted"/>
<gene>
    <name evidence="2" type="ORF">IMG5_205610</name>
</gene>
<dbReference type="InParanoid" id="G0R6J9"/>
<evidence type="ECO:0000313" key="2">
    <source>
        <dbReference type="EMBL" id="EGR26909.1"/>
    </source>
</evidence>
<dbReference type="Proteomes" id="UP000008983">
    <property type="component" value="Unassembled WGS sequence"/>
</dbReference>
<name>G0R6J9_ICHMU</name>
<dbReference type="GeneID" id="14902960"/>
<dbReference type="RefSeq" id="XP_004023793.1">
    <property type="nucleotide sequence ID" value="XM_004023744.1"/>
</dbReference>
<dbReference type="AlphaFoldDB" id="G0R6J9"/>
<dbReference type="EMBL" id="GL984404">
    <property type="protein sequence ID" value="EGR26909.1"/>
    <property type="molecule type" value="Genomic_DNA"/>
</dbReference>
<keyword evidence="3" id="KW-1185">Reference proteome</keyword>
<reference evidence="2 3" key="1">
    <citation type="submission" date="2011-07" db="EMBL/GenBank/DDBJ databases">
        <authorList>
            <person name="Coyne R."/>
            <person name="Brami D."/>
            <person name="Johnson J."/>
            <person name="Hostetler J."/>
            <person name="Hannick L."/>
            <person name="Clark T."/>
            <person name="Cassidy-Hanley D."/>
            <person name="Inman J."/>
        </authorList>
    </citation>
    <scope>NUCLEOTIDE SEQUENCE [LARGE SCALE GENOMIC DNA]</scope>
    <source>
        <strain evidence="2 3">G5</strain>
    </source>
</reference>
<feature type="signal peptide" evidence="1">
    <location>
        <begin position="1"/>
        <end position="16"/>
    </location>
</feature>
<evidence type="ECO:0000256" key="1">
    <source>
        <dbReference type="SAM" id="SignalP"/>
    </source>
</evidence>
<accession>G0R6J9</accession>
<organism evidence="2 3">
    <name type="scientific">Ichthyophthirius multifiliis</name>
    <name type="common">White spot disease agent</name>
    <name type="synonym">Ich</name>
    <dbReference type="NCBI Taxonomy" id="5932"/>
    <lineage>
        <taxon>Eukaryota</taxon>
        <taxon>Sar</taxon>
        <taxon>Alveolata</taxon>
        <taxon>Ciliophora</taxon>
        <taxon>Intramacronucleata</taxon>
        <taxon>Oligohymenophorea</taxon>
        <taxon>Hymenostomatida</taxon>
        <taxon>Ophryoglenina</taxon>
        <taxon>Ichthyophthirius</taxon>
    </lineage>
</organism>
<sequence>MKILIITLLLITCILSLKVLKHKCQHDKIRKNQKYESIPPDQESLDIRNLQNLQPRNMIISYDMSFYKTLASNEKIQNVNFYC</sequence>
<evidence type="ECO:0000313" key="3">
    <source>
        <dbReference type="Proteomes" id="UP000008983"/>
    </source>
</evidence>
<keyword evidence="1" id="KW-0732">Signal</keyword>